<evidence type="ECO:0000256" key="2">
    <source>
        <dbReference type="ARBA" id="ARBA00023125"/>
    </source>
</evidence>
<name>A0AAD4KIV0_9EURO</name>
<dbReference type="Proteomes" id="UP001201262">
    <property type="component" value="Unassembled WGS sequence"/>
</dbReference>
<dbReference type="InterPro" id="IPR053175">
    <property type="entry name" value="DHMBA_Reg_Transcription_Factor"/>
</dbReference>
<dbReference type="RefSeq" id="XP_046067430.1">
    <property type="nucleotide sequence ID" value="XM_046222381.1"/>
</dbReference>
<dbReference type="PROSITE" id="PS50048">
    <property type="entry name" value="ZN2_CY6_FUNGAL_2"/>
    <property type="match status" value="1"/>
</dbReference>
<dbReference type="GO" id="GO:0000981">
    <property type="term" value="F:DNA-binding transcription factor activity, RNA polymerase II-specific"/>
    <property type="evidence" value="ECO:0007669"/>
    <property type="project" value="InterPro"/>
</dbReference>
<dbReference type="InterPro" id="IPR036864">
    <property type="entry name" value="Zn2-C6_fun-type_DNA-bd_sf"/>
</dbReference>
<protein>
    <submittedName>
        <fullName evidence="6">Zn(II)2Cys6 transcription factor</fullName>
    </submittedName>
</protein>
<gene>
    <name evidence="6" type="ORF">BGW36DRAFT_50871</name>
</gene>
<dbReference type="EMBL" id="JAJTJA010000012">
    <property type="protein sequence ID" value="KAH8691338.1"/>
    <property type="molecule type" value="Genomic_DNA"/>
</dbReference>
<keyword evidence="4" id="KW-0539">Nucleus</keyword>
<proteinExistence type="predicted"/>
<reference evidence="6" key="1">
    <citation type="submission" date="2021-12" db="EMBL/GenBank/DDBJ databases">
        <title>Convergent genome expansion in fungi linked to evolution of root-endophyte symbiosis.</title>
        <authorList>
            <consortium name="DOE Joint Genome Institute"/>
            <person name="Ke Y.-H."/>
            <person name="Bonito G."/>
            <person name="Liao H.-L."/>
            <person name="Looney B."/>
            <person name="Rojas-Flechas A."/>
            <person name="Nash J."/>
            <person name="Hameed K."/>
            <person name="Schadt C."/>
            <person name="Martin F."/>
            <person name="Crous P.W."/>
            <person name="Miettinen O."/>
            <person name="Magnuson J.K."/>
            <person name="Labbe J."/>
            <person name="Jacobson D."/>
            <person name="Doktycz M.J."/>
            <person name="Veneault-Fourrey C."/>
            <person name="Kuo A."/>
            <person name="Mondo S."/>
            <person name="Calhoun S."/>
            <person name="Riley R."/>
            <person name="Ohm R."/>
            <person name="LaButti K."/>
            <person name="Andreopoulos B."/>
            <person name="Pangilinan J."/>
            <person name="Nolan M."/>
            <person name="Tritt A."/>
            <person name="Clum A."/>
            <person name="Lipzen A."/>
            <person name="Daum C."/>
            <person name="Barry K."/>
            <person name="Grigoriev I.V."/>
            <person name="Vilgalys R."/>
        </authorList>
    </citation>
    <scope>NUCLEOTIDE SEQUENCE</scope>
    <source>
        <strain evidence="6">PMI_201</strain>
    </source>
</reference>
<keyword evidence="1" id="KW-0805">Transcription regulation</keyword>
<keyword evidence="2" id="KW-0238">DNA-binding</keyword>
<keyword evidence="3" id="KW-0804">Transcription</keyword>
<evidence type="ECO:0000313" key="6">
    <source>
        <dbReference type="EMBL" id="KAH8691338.1"/>
    </source>
</evidence>
<evidence type="ECO:0000313" key="7">
    <source>
        <dbReference type="Proteomes" id="UP001201262"/>
    </source>
</evidence>
<dbReference type="CDD" id="cd00067">
    <property type="entry name" value="GAL4"/>
    <property type="match status" value="1"/>
</dbReference>
<comment type="caution">
    <text evidence="6">The sequence shown here is derived from an EMBL/GenBank/DDBJ whole genome shotgun (WGS) entry which is preliminary data.</text>
</comment>
<accession>A0AAD4KIV0</accession>
<dbReference type="GO" id="GO:0003677">
    <property type="term" value="F:DNA binding"/>
    <property type="evidence" value="ECO:0007669"/>
    <property type="project" value="UniProtKB-KW"/>
</dbReference>
<dbReference type="SUPFAM" id="SSF57701">
    <property type="entry name" value="Zn2/Cys6 DNA-binding domain"/>
    <property type="match status" value="1"/>
</dbReference>
<feature type="domain" description="Zn(2)-C6 fungal-type" evidence="5">
    <location>
        <begin position="10"/>
        <end position="38"/>
    </location>
</feature>
<sequence length="516" mass="57483">MVYRGKPSPRCGRCRIRGLRCSQEKPSCAQCIRARVDCPGYRDLRSLLFVDETKDVSIKAEKKGVTKYKTEKRGKSSRDSNQEAYRTTMIAPLPDQELLFPIHEQALCFVYQNYLQKWLWLYGDGAVRDDNLALSSAITALGLSAMANMRMSPPLMMAAREEYTKALAATNQNIKDPVLSKTDQTLVAVMFLGMFEVVTYTDPESIFRWMKHIEGATKLLEWRGEDQLKSSRGSHLFRLMRGQIVTHDIFKESQTSPIVIDLSQKACDSGDGSVQYADQLANINIQLSRLCENIRCGELADPAARIGFALALDAEMEAWSSSVPCKWGFETITLPLESLNRMNSVFGIYGNKYHIYKDLYSCGVWNNWRGARMVLHEIILNSCNLQEEVGGDTEPSAQLFGHSKLAARSEAVMKVLIEDICASVPYHFGISSNQSSMESVGTNEPATVAGHILIWPLFLAADSIFASPDLKIWVIMCLEKIGHGMGIGQALAMANLLREGAGVRTWIQPAAALIID</sequence>
<dbReference type="AlphaFoldDB" id="A0AAD4KIV0"/>
<dbReference type="PANTHER" id="PTHR38791:SF5">
    <property type="entry name" value="TRANSCRIPTION FACTOR DBAG-RELATED"/>
    <property type="match status" value="1"/>
</dbReference>
<evidence type="ECO:0000256" key="4">
    <source>
        <dbReference type="ARBA" id="ARBA00023242"/>
    </source>
</evidence>
<dbReference type="Pfam" id="PF11951">
    <property type="entry name" value="Fungal_trans_2"/>
    <property type="match status" value="1"/>
</dbReference>
<organism evidence="6 7">
    <name type="scientific">Talaromyces proteolyticus</name>
    <dbReference type="NCBI Taxonomy" id="1131652"/>
    <lineage>
        <taxon>Eukaryota</taxon>
        <taxon>Fungi</taxon>
        <taxon>Dikarya</taxon>
        <taxon>Ascomycota</taxon>
        <taxon>Pezizomycotina</taxon>
        <taxon>Eurotiomycetes</taxon>
        <taxon>Eurotiomycetidae</taxon>
        <taxon>Eurotiales</taxon>
        <taxon>Trichocomaceae</taxon>
        <taxon>Talaromyces</taxon>
        <taxon>Talaromyces sect. Bacilispori</taxon>
    </lineage>
</organism>
<dbReference type="PANTHER" id="PTHR38791">
    <property type="entry name" value="ZN(II)2CYS6 TRANSCRIPTION FACTOR (EUROFUNG)-RELATED-RELATED"/>
    <property type="match status" value="1"/>
</dbReference>
<dbReference type="InterPro" id="IPR021858">
    <property type="entry name" value="Fun_TF"/>
</dbReference>
<keyword evidence="7" id="KW-1185">Reference proteome</keyword>
<dbReference type="GO" id="GO:0008270">
    <property type="term" value="F:zinc ion binding"/>
    <property type="evidence" value="ECO:0007669"/>
    <property type="project" value="InterPro"/>
</dbReference>
<evidence type="ECO:0000256" key="3">
    <source>
        <dbReference type="ARBA" id="ARBA00023163"/>
    </source>
</evidence>
<evidence type="ECO:0000259" key="5">
    <source>
        <dbReference type="PROSITE" id="PS50048"/>
    </source>
</evidence>
<dbReference type="Pfam" id="PF00172">
    <property type="entry name" value="Zn_clus"/>
    <property type="match status" value="1"/>
</dbReference>
<dbReference type="GeneID" id="70252668"/>
<dbReference type="InterPro" id="IPR001138">
    <property type="entry name" value="Zn2Cys6_DnaBD"/>
</dbReference>
<evidence type="ECO:0000256" key="1">
    <source>
        <dbReference type="ARBA" id="ARBA00023015"/>
    </source>
</evidence>